<organism evidence="1 2">
    <name type="scientific">Methanobrevibacter millerae</name>
    <dbReference type="NCBI Taxonomy" id="230361"/>
    <lineage>
        <taxon>Archaea</taxon>
        <taxon>Methanobacteriati</taxon>
        <taxon>Methanobacteriota</taxon>
        <taxon>Methanomada group</taxon>
        <taxon>Methanobacteria</taxon>
        <taxon>Methanobacteriales</taxon>
        <taxon>Methanobacteriaceae</taxon>
        <taxon>Methanobrevibacter</taxon>
    </lineage>
</organism>
<dbReference type="InterPro" id="IPR036390">
    <property type="entry name" value="WH_DNA-bd_sf"/>
</dbReference>
<dbReference type="InterPro" id="IPR036388">
    <property type="entry name" value="WH-like_DNA-bd_sf"/>
</dbReference>
<dbReference type="InterPro" id="IPR011991">
    <property type="entry name" value="ArsR-like_HTH"/>
</dbReference>
<name>A0A1G5UVD5_9EURY</name>
<proteinExistence type="predicted"/>
<evidence type="ECO:0000313" key="2">
    <source>
        <dbReference type="Proteomes" id="UP000323439"/>
    </source>
</evidence>
<evidence type="ECO:0000313" key="1">
    <source>
        <dbReference type="EMBL" id="SDA37581.1"/>
    </source>
</evidence>
<dbReference type="SUPFAM" id="SSF46785">
    <property type="entry name" value="Winged helix' DNA-binding domain"/>
    <property type="match status" value="1"/>
</dbReference>
<dbReference type="EMBL" id="FMXB01000001">
    <property type="protein sequence ID" value="SDA37581.1"/>
    <property type="molecule type" value="Genomic_DNA"/>
</dbReference>
<dbReference type="AlphaFoldDB" id="A0A1G5UVD5"/>
<dbReference type="Gene3D" id="1.10.10.10">
    <property type="entry name" value="Winged helix-like DNA-binding domain superfamily/Winged helix DNA-binding domain"/>
    <property type="match status" value="1"/>
</dbReference>
<dbReference type="Proteomes" id="UP000323439">
    <property type="component" value="Unassembled WGS sequence"/>
</dbReference>
<protein>
    <submittedName>
        <fullName evidence="1">Uncharacterized protein</fullName>
    </submittedName>
</protein>
<dbReference type="CDD" id="cd00090">
    <property type="entry name" value="HTH_ARSR"/>
    <property type="match status" value="1"/>
</dbReference>
<keyword evidence="2" id="KW-1185">Reference proteome</keyword>
<reference evidence="1 2" key="1">
    <citation type="submission" date="2016-10" db="EMBL/GenBank/DDBJ databases">
        <authorList>
            <person name="Varghese N."/>
            <person name="Submissions S."/>
        </authorList>
    </citation>
    <scope>NUCLEOTIDE SEQUENCE [LARGE SCALE GENOMIC DNA]</scope>
    <source>
        <strain evidence="1 2">DSM 16643</strain>
    </source>
</reference>
<sequence>MTMNDNKDINTLKVILLQKKGGKTTARIIEKILVRPYNPNQIANILDISYNTAYYHMQIMLKHNLIEKKNTEYGSIYEATPKLINESEAFYKLKKLI</sequence>
<accession>A0A1G5UVD5</accession>
<gene>
    <name evidence="1" type="ORF">SAMN02910315_00140</name>
</gene>